<feature type="region of interest" description="Disordered" evidence="1">
    <location>
        <begin position="596"/>
        <end position="656"/>
    </location>
</feature>
<name>A0ABD2M2N3_9BILA</name>
<protein>
    <recommendedName>
        <fullName evidence="5">DNA-directed DNA polymerase</fullName>
    </recommendedName>
</protein>
<reference evidence="3 4" key="1">
    <citation type="submission" date="2024-10" db="EMBL/GenBank/DDBJ databases">
        <authorList>
            <person name="Kim D."/>
        </authorList>
    </citation>
    <scope>NUCLEOTIDE SEQUENCE [LARGE SCALE GENOMIC DNA]</scope>
    <source>
        <strain evidence="3">BH-2024</strain>
    </source>
</reference>
<evidence type="ECO:0000256" key="1">
    <source>
        <dbReference type="SAM" id="MobiDB-lite"/>
    </source>
</evidence>
<accession>A0ABD2M2N3</accession>
<evidence type="ECO:0000256" key="2">
    <source>
        <dbReference type="SAM" id="Phobius"/>
    </source>
</evidence>
<dbReference type="EMBL" id="JBICBT010000179">
    <property type="protein sequence ID" value="KAL3121701.1"/>
    <property type="molecule type" value="Genomic_DNA"/>
</dbReference>
<evidence type="ECO:0008006" key="5">
    <source>
        <dbReference type="Google" id="ProtNLM"/>
    </source>
</evidence>
<evidence type="ECO:0000313" key="4">
    <source>
        <dbReference type="Proteomes" id="UP001620626"/>
    </source>
</evidence>
<proteinExistence type="predicted"/>
<dbReference type="Proteomes" id="UP001620626">
    <property type="component" value="Unassembled WGS sequence"/>
</dbReference>
<keyword evidence="2" id="KW-0472">Membrane</keyword>
<comment type="caution">
    <text evidence="3">The sequence shown here is derived from an EMBL/GenBank/DDBJ whole genome shotgun (WGS) entry which is preliminary data.</text>
</comment>
<organism evidence="3 4">
    <name type="scientific">Heterodera trifolii</name>
    <dbReference type="NCBI Taxonomy" id="157864"/>
    <lineage>
        <taxon>Eukaryota</taxon>
        <taxon>Metazoa</taxon>
        <taxon>Ecdysozoa</taxon>
        <taxon>Nematoda</taxon>
        <taxon>Chromadorea</taxon>
        <taxon>Rhabditida</taxon>
        <taxon>Tylenchina</taxon>
        <taxon>Tylenchomorpha</taxon>
        <taxon>Tylenchoidea</taxon>
        <taxon>Heteroderidae</taxon>
        <taxon>Heteroderinae</taxon>
        <taxon>Heterodera</taxon>
    </lineage>
</organism>
<keyword evidence="2" id="KW-0812">Transmembrane</keyword>
<feature type="compositionally biased region" description="Basic and acidic residues" evidence="1">
    <location>
        <begin position="621"/>
        <end position="656"/>
    </location>
</feature>
<feature type="transmembrane region" description="Helical" evidence="2">
    <location>
        <begin position="6"/>
        <end position="23"/>
    </location>
</feature>
<evidence type="ECO:0000313" key="3">
    <source>
        <dbReference type="EMBL" id="KAL3121701.1"/>
    </source>
</evidence>
<keyword evidence="2" id="KW-1133">Transmembrane helix</keyword>
<keyword evidence="4" id="KW-1185">Reference proteome</keyword>
<gene>
    <name evidence="3" type="ORF">niasHT_008488</name>
</gene>
<feature type="compositionally biased region" description="Basic and acidic residues" evidence="1">
    <location>
        <begin position="596"/>
        <end position="607"/>
    </location>
</feature>
<dbReference type="AlphaFoldDB" id="A0ABD2M2N3"/>
<sequence length="656" mass="76188">MRRIPFAQLFILLIIMIEIVIFVDGMDQKKKGQMVEKEDDTDQFHFEVIEDDTTEEKDMEKAVALSKTVYWRLMMAKWNCDQKELKKAKDIGFESEDELLQFCGQWKMMAIAANAYVKSWEKSRKGQKQGDEVGTSSLGPQKTENSLKCNFVKPNFQIENGELQMSSAMEAIKAVFRDLFLWGKGKGLNSLKTKEQLLGIVFIDYKEEYDKMQKKKDAELNEISEKMPKNIAKTKEMSAEVQKKNDKVNMKELEKLLPKDPFTAHLYKLGKSDGIFLKKVPSQKCIQECEDKLYFPYYYNKKENYGVRLQHLPPMEDYSSGSMNKEKFAKFEKWYNENNETPFYLDEELKNYCQNDTEILLLSIIEFRRILINDITKGFDPLPRSCTNAGVEMNIFMAIFLLTEQLSIVPEKGYERCDRASVAAIKYLEWRSKRDEIEIRHAGNGRELLPSTLKMVQFSTKMLTIFSLFFIKISLLDSVKAVHEVTIKAYFKDFVGEVPVYANAKANLTKCKGQKYELKGERQFKAGIFWELTFETQLILKPEEICSNYEDKEDLVLEALLSNYHKEKFPAEKANDKTPSRKNKISKAEKALDEYIKKKENEKKGGEKGGQLSGQTVPKNEQLEQKVPKNDQSEQKAPKNELRPRKIIGKEKKGRK</sequence>